<dbReference type="Proteomes" id="UP000318509">
    <property type="component" value="Unassembled WGS sequence"/>
</dbReference>
<dbReference type="PANTHER" id="PTHR40942">
    <property type="match status" value="1"/>
</dbReference>
<dbReference type="PRINTS" id="PR00607">
    <property type="entry name" value="CYTCHROMECIE"/>
</dbReference>
<dbReference type="InterPro" id="IPR002323">
    <property type="entry name" value="Cyt_CIE"/>
</dbReference>
<dbReference type="EMBL" id="VBAK01000182">
    <property type="protein sequence ID" value="TMI86783.1"/>
    <property type="molecule type" value="Genomic_DNA"/>
</dbReference>
<dbReference type="SUPFAM" id="SSF46626">
    <property type="entry name" value="Cytochrome c"/>
    <property type="match status" value="1"/>
</dbReference>
<feature type="domain" description="Cytochrome c" evidence="7">
    <location>
        <begin position="1"/>
        <end position="82"/>
    </location>
</feature>
<evidence type="ECO:0000259" key="7">
    <source>
        <dbReference type="PROSITE" id="PS51007"/>
    </source>
</evidence>
<dbReference type="AlphaFoldDB" id="A0A537JTC2"/>
<accession>A0A537JTC2</accession>
<keyword evidence="3 6" id="KW-0479">Metal-binding</keyword>
<dbReference type="Gene3D" id="1.10.760.10">
    <property type="entry name" value="Cytochrome c-like domain"/>
    <property type="match status" value="1"/>
</dbReference>
<comment type="caution">
    <text evidence="8">The sequence shown here is derived from an EMBL/GenBank/DDBJ whole genome shotgun (WGS) entry which is preliminary data.</text>
</comment>
<dbReference type="InterPro" id="IPR036909">
    <property type="entry name" value="Cyt_c-like_dom_sf"/>
</dbReference>
<dbReference type="PROSITE" id="PS51007">
    <property type="entry name" value="CYTC"/>
    <property type="match status" value="1"/>
</dbReference>
<evidence type="ECO:0000313" key="8">
    <source>
        <dbReference type="EMBL" id="TMI86783.1"/>
    </source>
</evidence>
<keyword evidence="5 6" id="KW-0408">Iron</keyword>
<keyword evidence="2 6" id="KW-0349">Heme</keyword>
<reference evidence="8 9" key="1">
    <citation type="journal article" date="2019" name="Nat. Microbiol.">
        <title>Mediterranean grassland soil C-N compound turnover is dependent on rainfall and depth, and is mediated by genomically divergent microorganisms.</title>
        <authorList>
            <person name="Diamond S."/>
            <person name="Andeer P.F."/>
            <person name="Li Z."/>
            <person name="Crits-Christoph A."/>
            <person name="Burstein D."/>
            <person name="Anantharaman K."/>
            <person name="Lane K.R."/>
            <person name="Thomas B.C."/>
            <person name="Pan C."/>
            <person name="Northen T.R."/>
            <person name="Banfield J.F."/>
        </authorList>
    </citation>
    <scope>NUCLEOTIDE SEQUENCE [LARGE SCALE GENOMIC DNA]</scope>
    <source>
        <strain evidence="8">NP_3</strain>
    </source>
</reference>
<keyword evidence="1" id="KW-0813">Transport</keyword>
<organism evidence="8 9">
    <name type="scientific">Candidatus Segetimicrobium genomatis</name>
    <dbReference type="NCBI Taxonomy" id="2569760"/>
    <lineage>
        <taxon>Bacteria</taxon>
        <taxon>Bacillati</taxon>
        <taxon>Candidatus Sysuimicrobiota</taxon>
        <taxon>Candidatus Sysuimicrobiia</taxon>
        <taxon>Candidatus Sysuimicrobiales</taxon>
        <taxon>Candidatus Segetimicrobiaceae</taxon>
        <taxon>Candidatus Segetimicrobium</taxon>
    </lineage>
</organism>
<gene>
    <name evidence="8" type="ORF">E6H00_17510</name>
</gene>
<dbReference type="PANTHER" id="PTHR40942:SF4">
    <property type="entry name" value="CYTOCHROME C5"/>
    <property type="match status" value="1"/>
</dbReference>
<dbReference type="GO" id="GO:0009055">
    <property type="term" value="F:electron transfer activity"/>
    <property type="evidence" value="ECO:0007669"/>
    <property type="project" value="InterPro"/>
</dbReference>
<dbReference type="Pfam" id="PF13442">
    <property type="entry name" value="Cytochrome_CBB3"/>
    <property type="match status" value="1"/>
</dbReference>
<protein>
    <submittedName>
        <fullName evidence="8">Cytochrome c5 family protein</fullName>
    </submittedName>
</protein>
<evidence type="ECO:0000256" key="6">
    <source>
        <dbReference type="PROSITE-ProRule" id="PRU00433"/>
    </source>
</evidence>
<evidence type="ECO:0000256" key="5">
    <source>
        <dbReference type="ARBA" id="ARBA00023004"/>
    </source>
</evidence>
<evidence type="ECO:0000256" key="3">
    <source>
        <dbReference type="ARBA" id="ARBA00022723"/>
    </source>
</evidence>
<dbReference type="GO" id="GO:0020037">
    <property type="term" value="F:heme binding"/>
    <property type="evidence" value="ECO:0007669"/>
    <property type="project" value="InterPro"/>
</dbReference>
<evidence type="ECO:0000256" key="1">
    <source>
        <dbReference type="ARBA" id="ARBA00022448"/>
    </source>
</evidence>
<name>A0A537JTC2_9BACT</name>
<evidence type="ECO:0000256" key="4">
    <source>
        <dbReference type="ARBA" id="ARBA00022982"/>
    </source>
</evidence>
<evidence type="ECO:0000256" key="2">
    <source>
        <dbReference type="ARBA" id="ARBA00022617"/>
    </source>
</evidence>
<dbReference type="InterPro" id="IPR009056">
    <property type="entry name" value="Cyt_c-like_dom"/>
</dbReference>
<evidence type="ECO:0000313" key="9">
    <source>
        <dbReference type="Proteomes" id="UP000318509"/>
    </source>
</evidence>
<keyword evidence="4" id="KW-0249">Electron transport</keyword>
<sequence length="85" mass="8927">MPQNGTQLFEQTCNVCHGQGIGGAPKAGDKAAWAARIAEGKAILYEHALKGFQGKAGVMPPKGGRLDAPDDLVKQAVDHMVQMAQ</sequence>
<proteinExistence type="predicted"/>
<dbReference type="GO" id="GO:0005506">
    <property type="term" value="F:iron ion binding"/>
    <property type="evidence" value="ECO:0007669"/>
    <property type="project" value="InterPro"/>
</dbReference>